<dbReference type="EC" id="3.4.21.105" evidence="4"/>
<organism evidence="12 13">
    <name type="scientific">Pseudovirgaria hyperparasitica</name>
    <dbReference type="NCBI Taxonomy" id="470096"/>
    <lineage>
        <taxon>Eukaryota</taxon>
        <taxon>Fungi</taxon>
        <taxon>Dikarya</taxon>
        <taxon>Ascomycota</taxon>
        <taxon>Pezizomycotina</taxon>
        <taxon>Dothideomycetes</taxon>
        <taxon>Dothideomycetes incertae sedis</taxon>
        <taxon>Acrospermales</taxon>
        <taxon>Acrospermaceae</taxon>
        <taxon>Pseudovirgaria</taxon>
    </lineage>
</organism>
<dbReference type="GO" id="GO:0004252">
    <property type="term" value="F:serine-type endopeptidase activity"/>
    <property type="evidence" value="ECO:0007669"/>
    <property type="project" value="InterPro"/>
</dbReference>
<name>A0A6A6WAV9_9PEZI</name>
<evidence type="ECO:0000256" key="7">
    <source>
        <dbReference type="ARBA" id="ARBA00022801"/>
    </source>
</evidence>
<feature type="transmembrane region" description="Helical" evidence="10">
    <location>
        <begin position="63"/>
        <end position="83"/>
    </location>
</feature>
<dbReference type="PANTHER" id="PTHR43066">
    <property type="entry name" value="RHOMBOID-RELATED PROTEIN"/>
    <property type="match status" value="1"/>
</dbReference>
<feature type="transmembrane region" description="Helical" evidence="10">
    <location>
        <begin position="157"/>
        <end position="177"/>
    </location>
</feature>
<dbReference type="InterPro" id="IPR035952">
    <property type="entry name" value="Rhomboid-like_sf"/>
</dbReference>
<feature type="domain" description="Peptidase S54 rhomboid" evidence="11">
    <location>
        <begin position="59"/>
        <end position="202"/>
    </location>
</feature>
<accession>A0A6A6WAV9</accession>
<evidence type="ECO:0000256" key="6">
    <source>
        <dbReference type="ARBA" id="ARBA00022692"/>
    </source>
</evidence>
<feature type="transmembrane region" description="Helical" evidence="10">
    <location>
        <begin position="95"/>
        <end position="117"/>
    </location>
</feature>
<dbReference type="EMBL" id="ML996572">
    <property type="protein sequence ID" value="KAF2758261.1"/>
    <property type="molecule type" value="Genomic_DNA"/>
</dbReference>
<dbReference type="GeneID" id="54485100"/>
<feature type="transmembrane region" description="Helical" evidence="10">
    <location>
        <begin position="22"/>
        <end position="43"/>
    </location>
</feature>
<evidence type="ECO:0000256" key="9">
    <source>
        <dbReference type="ARBA" id="ARBA00023136"/>
    </source>
</evidence>
<evidence type="ECO:0000256" key="10">
    <source>
        <dbReference type="SAM" id="Phobius"/>
    </source>
</evidence>
<dbReference type="SUPFAM" id="SSF144091">
    <property type="entry name" value="Rhomboid-like"/>
    <property type="match status" value="1"/>
</dbReference>
<comment type="catalytic activity">
    <reaction evidence="1">
        <text>Cleaves type-1 transmembrane domains using a catalytic dyad composed of serine and histidine that are contributed by different transmembrane domains.</text>
        <dbReference type="EC" id="3.4.21.105"/>
    </reaction>
</comment>
<sequence>MAFSLPQFNPIRIRSYVLRLPLATRLLLLVIVLFYLASWLFSWLQEWGALIPSKVGLATLYRLNTYVFLHVGFFHAFFNLLALTPLLERFESENGTIVTIVLFTGPFGLLPGAIYILLERGILRGDVGVQGSSILVFLLLASEAVKTYRANPHLSIGTYRIPTWTTPLFIVLAVSFIMPNVSLLGHLSGAAIGYAWGFGYLRFLAPPEKILRWIEGKLNLLGRLPHYVSVDQKTYGRYGVLPSSTENPRGAIRLSSPAQRLGP</sequence>
<dbReference type="Proteomes" id="UP000799437">
    <property type="component" value="Unassembled WGS sequence"/>
</dbReference>
<keyword evidence="6 10" id="KW-0812">Transmembrane</keyword>
<keyword evidence="7" id="KW-0378">Hydrolase</keyword>
<dbReference type="Pfam" id="PF01694">
    <property type="entry name" value="Rhomboid"/>
    <property type="match status" value="1"/>
</dbReference>
<dbReference type="AlphaFoldDB" id="A0A6A6WAV9"/>
<evidence type="ECO:0000256" key="8">
    <source>
        <dbReference type="ARBA" id="ARBA00022989"/>
    </source>
</evidence>
<evidence type="ECO:0000256" key="3">
    <source>
        <dbReference type="ARBA" id="ARBA00009045"/>
    </source>
</evidence>
<dbReference type="RefSeq" id="XP_033600712.1">
    <property type="nucleotide sequence ID" value="XM_033744046.1"/>
</dbReference>
<comment type="subcellular location">
    <subcellularLocation>
        <location evidence="2">Membrane</location>
        <topology evidence="2">Multi-pass membrane protein</topology>
    </subcellularLocation>
</comment>
<dbReference type="PANTHER" id="PTHR43066:SF1">
    <property type="entry name" value="RHOMBOID PROTEIN 2"/>
    <property type="match status" value="1"/>
</dbReference>
<dbReference type="GO" id="GO:0006508">
    <property type="term" value="P:proteolysis"/>
    <property type="evidence" value="ECO:0007669"/>
    <property type="project" value="UniProtKB-KW"/>
</dbReference>
<keyword evidence="5" id="KW-0645">Protease</keyword>
<protein>
    <recommendedName>
        <fullName evidence="4">rhomboid protease</fullName>
        <ecNumber evidence="4">3.4.21.105</ecNumber>
    </recommendedName>
</protein>
<evidence type="ECO:0000256" key="5">
    <source>
        <dbReference type="ARBA" id="ARBA00022670"/>
    </source>
</evidence>
<evidence type="ECO:0000259" key="11">
    <source>
        <dbReference type="Pfam" id="PF01694"/>
    </source>
</evidence>
<dbReference type="Gene3D" id="1.20.1540.10">
    <property type="entry name" value="Rhomboid-like"/>
    <property type="match status" value="1"/>
</dbReference>
<dbReference type="GO" id="GO:0016020">
    <property type="term" value="C:membrane"/>
    <property type="evidence" value="ECO:0007669"/>
    <property type="project" value="UniProtKB-SubCell"/>
</dbReference>
<keyword evidence="8 10" id="KW-1133">Transmembrane helix</keyword>
<evidence type="ECO:0000256" key="4">
    <source>
        <dbReference type="ARBA" id="ARBA00013039"/>
    </source>
</evidence>
<keyword evidence="9 10" id="KW-0472">Membrane</keyword>
<keyword evidence="13" id="KW-1185">Reference proteome</keyword>
<dbReference type="InterPro" id="IPR022764">
    <property type="entry name" value="Peptidase_S54_rhomboid_dom"/>
</dbReference>
<dbReference type="OrthoDB" id="10257275at2759"/>
<evidence type="ECO:0000313" key="12">
    <source>
        <dbReference type="EMBL" id="KAF2758261.1"/>
    </source>
</evidence>
<reference evidence="12" key="1">
    <citation type="journal article" date="2020" name="Stud. Mycol.">
        <title>101 Dothideomycetes genomes: a test case for predicting lifestyles and emergence of pathogens.</title>
        <authorList>
            <person name="Haridas S."/>
            <person name="Albert R."/>
            <person name="Binder M."/>
            <person name="Bloem J."/>
            <person name="Labutti K."/>
            <person name="Salamov A."/>
            <person name="Andreopoulos B."/>
            <person name="Baker S."/>
            <person name="Barry K."/>
            <person name="Bills G."/>
            <person name="Bluhm B."/>
            <person name="Cannon C."/>
            <person name="Castanera R."/>
            <person name="Culley D."/>
            <person name="Daum C."/>
            <person name="Ezra D."/>
            <person name="Gonzalez J."/>
            <person name="Henrissat B."/>
            <person name="Kuo A."/>
            <person name="Liang C."/>
            <person name="Lipzen A."/>
            <person name="Lutzoni F."/>
            <person name="Magnuson J."/>
            <person name="Mondo S."/>
            <person name="Nolan M."/>
            <person name="Ohm R."/>
            <person name="Pangilinan J."/>
            <person name="Park H.-J."/>
            <person name="Ramirez L."/>
            <person name="Alfaro M."/>
            <person name="Sun H."/>
            <person name="Tritt A."/>
            <person name="Yoshinaga Y."/>
            <person name="Zwiers L.-H."/>
            <person name="Turgeon B."/>
            <person name="Goodwin S."/>
            <person name="Spatafora J."/>
            <person name="Crous P."/>
            <person name="Grigoriev I."/>
        </authorList>
    </citation>
    <scope>NUCLEOTIDE SEQUENCE</scope>
    <source>
        <strain evidence="12">CBS 121739</strain>
    </source>
</reference>
<gene>
    <name evidence="12" type="ORF">EJ05DRAFT_476516</name>
</gene>
<feature type="transmembrane region" description="Helical" evidence="10">
    <location>
        <begin position="183"/>
        <end position="203"/>
    </location>
</feature>
<evidence type="ECO:0000256" key="2">
    <source>
        <dbReference type="ARBA" id="ARBA00004141"/>
    </source>
</evidence>
<comment type="similarity">
    <text evidence="3">Belongs to the peptidase S54 family.</text>
</comment>
<evidence type="ECO:0000256" key="1">
    <source>
        <dbReference type="ARBA" id="ARBA00000156"/>
    </source>
</evidence>
<proteinExistence type="inferred from homology"/>
<evidence type="ECO:0000313" key="13">
    <source>
        <dbReference type="Proteomes" id="UP000799437"/>
    </source>
</evidence>